<dbReference type="RefSeq" id="WP_265383180.1">
    <property type="nucleotide sequence ID" value="NZ_CP110615.1"/>
</dbReference>
<evidence type="ECO:0000313" key="3">
    <source>
        <dbReference type="Proteomes" id="UP001164965"/>
    </source>
</evidence>
<evidence type="ECO:0000313" key="2">
    <source>
        <dbReference type="EMBL" id="UZJ25074.1"/>
    </source>
</evidence>
<dbReference type="Pfam" id="PF26312">
    <property type="entry name" value="DUF8083"/>
    <property type="match status" value="1"/>
</dbReference>
<accession>A0ABY6P082</accession>
<dbReference type="Proteomes" id="UP001164965">
    <property type="component" value="Chromosome"/>
</dbReference>
<proteinExistence type="predicted"/>
<dbReference type="InterPro" id="IPR058396">
    <property type="entry name" value="DUF8083"/>
</dbReference>
<feature type="domain" description="DUF8083" evidence="1">
    <location>
        <begin position="14"/>
        <end position="282"/>
    </location>
</feature>
<gene>
    <name evidence="2" type="ORF">RHODO2019_00745</name>
</gene>
<evidence type="ECO:0000259" key="1">
    <source>
        <dbReference type="Pfam" id="PF26312"/>
    </source>
</evidence>
<protein>
    <recommendedName>
        <fullName evidence="1">DUF8083 domain-containing protein</fullName>
    </recommendedName>
</protein>
<name>A0ABY6P082_9NOCA</name>
<keyword evidence="3" id="KW-1185">Reference proteome</keyword>
<organism evidence="2 3">
    <name type="scientific">Rhodococcus antarcticus</name>
    <dbReference type="NCBI Taxonomy" id="2987751"/>
    <lineage>
        <taxon>Bacteria</taxon>
        <taxon>Bacillati</taxon>
        <taxon>Actinomycetota</taxon>
        <taxon>Actinomycetes</taxon>
        <taxon>Mycobacteriales</taxon>
        <taxon>Nocardiaceae</taxon>
        <taxon>Rhodococcus</taxon>
    </lineage>
</organism>
<reference evidence="2" key="1">
    <citation type="submission" date="2022-10" db="EMBL/GenBank/DDBJ databases">
        <title>Rhodococcus sp.75.</title>
        <authorList>
            <person name="Sun M."/>
        </authorList>
    </citation>
    <scope>NUCLEOTIDE SEQUENCE</scope>
    <source>
        <strain evidence="2">75</strain>
    </source>
</reference>
<sequence>MLPPTPAQGPLPAVAHLRVYEPLSQVAEPRRSELIRAVSRPRLGVVAALRAEQVGSVRAGRTGALPTGDTTVLTLEPADVPGGAHRVVGPGTLVCPWDTGRRSAAAVVGAAARLPGILAEAAGLDGEAVRRARQVLATGGPGPVHVLSSTWAVPLAWFALVDPADVRVITDDGLRRPVWRAPADDVRVRAGRVLRTVTEHLGEVASVVALADVLRWIGRFPHGSAVELDYAGLGALLDDSAVAEDTGCAAVHAVVRQLERGDGHLVAATLAPVTAFWARVRAGEHAS</sequence>
<dbReference type="EMBL" id="CP110615">
    <property type="protein sequence ID" value="UZJ25074.1"/>
    <property type="molecule type" value="Genomic_DNA"/>
</dbReference>